<evidence type="ECO:0000256" key="6">
    <source>
        <dbReference type="SAM" id="Phobius"/>
    </source>
</evidence>
<proteinExistence type="predicted"/>
<gene>
    <name evidence="7" type="ORF">RBU60_10605</name>
</gene>
<evidence type="ECO:0000256" key="3">
    <source>
        <dbReference type="ARBA" id="ARBA00022692"/>
    </source>
</evidence>
<keyword evidence="8" id="KW-1185">Reference proteome</keyword>
<feature type="transmembrane region" description="Helical" evidence="6">
    <location>
        <begin position="241"/>
        <end position="261"/>
    </location>
</feature>
<evidence type="ECO:0000313" key="8">
    <source>
        <dbReference type="Proteomes" id="UP001230915"/>
    </source>
</evidence>
<keyword evidence="3 6" id="KW-0812">Transmembrane</keyword>
<name>A0ABU1A4Z1_9FLAO</name>
<feature type="transmembrane region" description="Helical" evidence="6">
    <location>
        <begin position="42"/>
        <end position="62"/>
    </location>
</feature>
<accession>A0ABU1A4Z1</accession>
<dbReference type="RefSeq" id="WP_308864951.1">
    <property type="nucleotide sequence ID" value="NZ_JAVHUL010000029.1"/>
</dbReference>
<feature type="transmembrane region" description="Helical" evidence="6">
    <location>
        <begin position="291"/>
        <end position="318"/>
    </location>
</feature>
<protein>
    <submittedName>
        <fullName evidence="7">Lysylphosphatidylglycerol synthase transmembrane domain-containing protein</fullName>
    </submittedName>
</protein>
<evidence type="ECO:0000256" key="1">
    <source>
        <dbReference type="ARBA" id="ARBA00004651"/>
    </source>
</evidence>
<feature type="transmembrane region" description="Helical" evidence="6">
    <location>
        <begin position="163"/>
        <end position="183"/>
    </location>
</feature>
<feature type="transmembrane region" description="Helical" evidence="6">
    <location>
        <begin position="12"/>
        <end position="30"/>
    </location>
</feature>
<dbReference type="PANTHER" id="PTHR39087:SF2">
    <property type="entry name" value="UPF0104 MEMBRANE PROTEIN MJ1595"/>
    <property type="match status" value="1"/>
</dbReference>
<dbReference type="PANTHER" id="PTHR39087">
    <property type="entry name" value="UPF0104 MEMBRANE PROTEIN MJ1595"/>
    <property type="match status" value="1"/>
</dbReference>
<dbReference type="InterPro" id="IPR022791">
    <property type="entry name" value="L-PG_synthase/AglD"/>
</dbReference>
<evidence type="ECO:0000256" key="2">
    <source>
        <dbReference type="ARBA" id="ARBA00022475"/>
    </source>
</evidence>
<organism evidence="7 8">
    <name type="scientific">Mesonia profundi</name>
    <dbReference type="NCBI Taxonomy" id="3070998"/>
    <lineage>
        <taxon>Bacteria</taxon>
        <taxon>Pseudomonadati</taxon>
        <taxon>Bacteroidota</taxon>
        <taxon>Flavobacteriia</taxon>
        <taxon>Flavobacteriales</taxon>
        <taxon>Flavobacteriaceae</taxon>
        <taxon>Mesonia</taxon>
    </lineage>
</organism>
<reference evidence="7 8" key="1">
    <citation type="submission" date="2023-08" db="EMBL/GenBank/DDBJ databases">
        <title>Mesonia sp. MT50, isolated from deep-sea sediment of the Mariana Trench.</title>
        <authorList>
            <person name="Fu H."/>
        </authorList>
    </citation>
    <scope>NUCLEOTIDE SEQUENCE [LARGE SCALE GENOMIC DNA]</scope>
    <source>
        <strain evidence="7 8">MT50</strain>
    </source>
</reference>
<keyword evidence="4 6" id="KW-1133">Transmembrane helix</keyword>
<keyword evidence="2" id="KW-1003">Cell membrane</keyword>
<evidence type="ECO:0000256" key="4">
    <source>
        <dbReference type="ARBA" id="ARBA00022989"/>
    </source>
</evidence>
<evidence type="ECO:0000313" key="7">
    <source>
        <dbReference type="EMBL" id="MDQ7918028.1"/>
    </source>
</evidence>
<evidence type="ECO:0000256" key="5">
    <source>
        <dbReference type="ARBA" id="ARBA00023136"/>
    </source>
</evidence>
<dbReference type="NCBIfam" id="TIGR00374">
    <property type="entry name" value="flippase-like domain"/>
    <property type="match status" value="1"/>
</dbReference>
<dbReference type="EMBL" id="JAVHUL010000029">
    <property type="protein sequence ID" value="MDQ7918028.1"/>
    <property type="molecule type" value="Genomic_DNA"/>
</dbReference>
<feature type="transmembrane region" description="Helical" evidence="6">
    <location>
        <begin position="215"/>
        <end position="235"/>
    </location>
</feature>
<keyword evidence="5 6" id="KW-0472">Membrane</keyword>
<sequence length="321" mass="35935">MKKKKVIKCLKIILPLLLGVFLITISIYRSTEEERNQLYENIIHADLFYVFLSLFCGFSSHLSRAYRWKFLLAPLGYKIKLHNSFMAVMSGYLANLGIPRSGEVLRAASVANYEKIPFEKAFGTIISERVADLIMLLLILSIAFISQTEYILMVMDNYQINPFMGVLALIILFSLGLLFLRLLKKSTIPIIVKVRDFGKGILEGMKSILSMKNKFAFIFHTFFIWGMYLLMFFLIKFAVPGASIIDMGQILVAFVVGSFAISVTNGGIGVYPIAIGAVLALYGINQQTGEAFGWVVWGSQTLLNLIIGGLSIILMPLVNKK</sequence>
<dbReference type="Proteomes" id="UP001230915">
    <property type="component" value="Unassembled WGS sequence"/>
</dbReference>
<feature type="transmembrane region" description="Helical" evidence="6">
    <location>
        <begin position="130"/>
        <end position="151"/>
    </location>
</feature>
<comment type="subcellular location">
    <subcellularLocation>
        <location evidence="1">Cell membrane</location>
        <topology evidence="1">Multi-pass membrane protein</topology>
    </subcellularLocation>
</comment>
<comment type="caution">
    <text evidence="7">The sequence shown here is derived from an EMBL/GenBank/DDBJ whole genome shotgun (WGS) entry which is preliminary data.</text>
</comment>
<dbReference type="Pfam" id="PF03706">
    <property type="entry name" value="LPG_synthase_TM"/>
    <property type="match status" value="1"/>
</dbReference>